<accession>A0ABU3EGF8</accession>
<evidence type="ECO:0000313" key="2">
    <source>
        <dbReference type="Proteomes" id="UP001251085"/>
    </source>
</evidence>
<dbReference type="EMBL" id="JAVRQI010000012">
    <property type="protein sequence ID" value="MDT1063323.1"/>
    <property type="molecule type" value="Genomic_DNA"/>
</dbReference>
<gene>
    <name evidence="1" type="ORF">RM190_15715</name>
</gene>
<protein>
    <recommendedName>
        <fullName evidence="3">AraC family transcriptional regulator</fullName>
    </recommendedName>
</protein>
<comment type="caution">
    <text evidence="1">The sequence shown here is derived from an EMBL/GenBank/DDBJ whole genome shotgun (WGS) entry which is preliminary data.</text>
</comment>
<organism evidence="1 2">
    <name type="scientific">Paracoccus broussonetiae</name>
    <dbReference type="NCBI Taxonomy" id="3075834"/>
    <lineage>
        <taxon>Bacteria</taxon>
        <taxon>Pseudomonadati</taxon>
        <taxon>Pseudomonadota</taxon>
        <taxon>Alphaproteobacteria</taxon>
        <taxon>Rhodobacterales</taxon>
        <taxon>Paracoccaceae</taxon>
        <taxon>Paracoccus</taxon>
    </lineage>
</organism>
<dbReference type="RefSeq" id="WP_311760413.1">
    <property type="nucleotide sequence ID" value="NZ_JAVRQI010000012.1"/>
</dbReference>
<reference evidence="2" key="1">
    <citation type="submission" date="2023-07" db="EMBL/GenBank/DDBJ databases">
        <title>Characterization of two Paracoccaceae strains isolated from Phycosphere and proposal of Xinfangfangia lacusdiani sp. nov.</title>
        <authorList>
            <person name="Deng Y."/>
            <person name="Zhang Y.Q."/>
        </authorList>
    </citation>
    <scope>NUCLEOTIDE SEQUENCE [LARGE SCALE GENOMIC DNA]</scope>
    <source>
        <strain evidence="2">CPCC 101403</strain>
    </source>
</reference>
<proteinExistence type="predicted"/>
<evidence type="ECO:0008006" key="3">
    <source>
        <dbReference type="Google" id="ProtNLM"/>
    </source>
</evidence>
<dbReference type="Proteomes" id="UP001251085">
    <property type="component" value="Unassembled WGS sequence"/>
</dbReference>
<evidence type="ECO:0000313" key="1">
    <source>
        <dbReference type="EMBL" id="MDT1063323.1"/>
    </source>
</evidence>
<sequence length="211" mass="22809">MNISTIESGRVGAFFGMPRAPCISIAPVRSETFSATRINRTLREGEIVNVTLPAADAYFVMVYLEAAVYADVQEDGRSTIPKSYATGSVCLVDLCQGVAISLRSSLHSLALVIPKPLLLEVEAIRTAEGGRVPDPPRLVCRRAEADPVIASIAAVLLPLFERDDPASSALLRHLATAICAHLLHNFSAKPDHWEKNLTSQENKTGRSNDDC</sequence>
<keyword evidence="2" id="KW-1185">Reference proteome</keyword>
<name>A0ABU3EGF8_9RHOB</name>